<keyword evidence="5" id="KW-0574">Periplasm</keyword>
<dbReference type="PANTHER" id="PTHR35936">
    <property type="entry name" value="MEMBRANE-BOUND LYTIC MUREIN TRANSGLYCOSYLASE F"/>
    <property type="match status" value="1"/>
</dbReference>
<dbReference type="NCBIfam" id="TIGR01096">
    <property type="entry name" value="3A0103s03R"/>
    <property type="match status" value="1"/>
</dbReference>
<evidence type="ECO:0000256" key="5">
    <source>
        <dbReference type="ARBA" id="ARBA00022764"/>
    </source>
</evidence>
<dbReference type="InterPro" id="IPR001638">
    <property type="entry name" value="Solute-binding_3/MltF_N"/>
</dbReference>
<evidence type="ECO:0000256" key="7">
    <source>
        <dbReference type="SAM" id="SignalP"/>
    </source>
</evidence>
<dbReference type="InterPro" id="IPR018313">
    <property type="entry name" value="SBP_3_CS"/>
</dbReference>
<evidence type="ECO:0000256" key="2">
    <source>
        <dbReference type="ARBA" id="ARBA00010333"/>
    </source>
</evidence>
<dbReference type="SUPFAM" id="SSF53850">
    <property type="entry name" value="Periplasmic binding protein-like II"/>
    <property type="match status" value="1"/>
</dbReference>
<comment type="subcellular location">
    <subcellularLocation>
        <location evidence="1">Periplasm</location>
    </subcellularLocation>
</comment>
<evidence type="ECO:0000259" key="8">
    <source>
        <dbReference type="SMART" id="SM00062"/>
    </source>
</evidence>
<accession>A0A2S8H3T0</accession>
<dbReference type="AlphaFoldDB" id="A0A2S8H3T0"/>
<gene>
    <name evidence="9" type="ORF">C5612_30330</name>
</gene>
<dbReference type="PROSITE" id="PS01039">
    <property type="entry name" value="SBP_BACTERIAL_3"/>
    <property type="match status" value="1"/>
</dbReference>
<feature type="chain" id="PRO_5015490967" evidence="7">
    <location>
        <begin position="26"/>
        <end position="261"/>
    </location>
</feature>
<proteinExistence type="inferred from homology"/>
<dbReference type="SMART" id="SM00062">
    <property type="entry name" value="PBPb"/>
    <property type="match status" value="1"/>
</dbReference>
<comment type="similarity">
    <text evidence="2 6">Belongs to the bacterial solute-binding protein 3 family.</text>
</comment>
<evidence type="ECO:0000256" key="4">
    <source>
        <dbReference type="ARBA" id="ARBA00022729"/>
    </source>
</evidence>
<evidence type="ECO:0000256" key="3">
    <source>
        <dbReference type="ARBA" id="ARBA00022448"/>
    </source>
</evidence>
<dbReference type="EMBL" id="PUIN01000024">
    <property type="protein sequence ID" value="PQO96392.1"/>
    <property type="molecule type" value="Genomic_DNA"/>
</dbReference>
<dbReference type="GO" id="GO:0030288">
    <property type="term" value="C:outer membrane-bounded periplasmic space"/>
    <property type="evidence" value="ECO:0007669"/>
    <property type="project" value="InterPro"/>
</dbReference>
<dbReference type="Gene3D" id="3.40.190.10">
    <property type="entry name" value="Periplasmic binding protein-like II"/>
    <property type="match status" value="2"/>
</dbReference>
<dbReference type="CDD" id="cd13703">
    <property type="entry name" value="PBP2_HisJ_LAO"/>
    <property type="match status" value="1"/>
</dbReference>
<protein>
    <submittedName>
        <fullName evidence="9">ABC transporter substrate-binding protein</fullName>
    </submittedName>
</protein>
<evidence type="ECO:0000256" key="1">
    <source>
        <dbReference type="ARBA" id="ARBA00004418"/>
    </source>
</evidence>
<name>A0A2S8H3T0_9PSED</name>
<keyword evidence="3" id="KW-0813">Transport</keyword>
<dbReference type="RefSeq" id="WP_105348924.1">
    <property type="nucleotide sequence ID" value="NZ_PUIN01000024.1"/>
</dbReference>
<feature type="signal peptide" evidence="7">
    <location>
        <begin position="1"/>
        <end position="25"/>
    </location>
</feature>
<keyword evidence="4 7" id="KW-0732">Signal</keyword>
<comment type="caution">
    <text evidence="9">The sequence shown here is derived from an EMBL/GenBank/DDBJ whole genome shotgun (WGS) entry which is preliminary data.</text>
</comment>
<dbReference type="PANTHER" id="PTHR35936:SF13">
    <property type="entry name" value="HISTIDINE-BINDING PERIPLASMIC PROTEIN"/>
    <property type="match status" value="1"/>
</dbReference>
<reference evidence="9 10" key="1">
    <citation type="submission" date="2018-02" db="EMBL/GenBank/DDBJ databases">
        <title>Draft genome sequencing of Pseudomonas frederiksbergensis 11-D3.</title>
        <authorList>
            <person name="Zheng B.-X."/>
        </authorList>
    </citation>
    <scope>NUCLEOTIDE SEQUENCE [LARGE SCALE GENOMIC DNA]</scope>
    <source>
        <strain evidence="9 10">11-D3</strain>
    </source>
</reference>
<evidence type="ECO:0000313" key="9">
    <source>
        <dbReference type="EMBL" id="PQO96392.1"/>
    </source>
</evidence>
<dbReference type="Proteomes" id="UP000239687">
    <property type="component" value="Unassembled WGS sequence"/>
</dbReference>
<evidence type="ECO:0000256" key="6">
    <source>
        <dbReference type="RuleBase" id="RU003744"/>
    </source>
</evidence>
<feature type="domain" description="Solute-binding protein family 3/N-terminal" evidence="8">
    <location>
        <begin position="28"/>
        <end position="257"/>
    </location>
</feature>
<dbReference type="Pfam" id="PF00497">
    <property type="entry name" value="SBP_bac_3"/>
    <property type="match status" value="1"/>
</dbReference>
<dbReference type="InterPro" id="IPR005768">
    <property type="entry name" value="Lys_Arg_Orn-bd"/>
</dbReference>
<organism evidence="9 10">
    <name type="scientific">Pseudomonas frederiksbergensis</name>
    <dbReference type="NCBI Taxonomy" id="104087"/>
    <lineage>
        <taxon>Bacteria</taxon>
        <taxon>Pseudomonadati</taxon>
        <taxon>Pseudomonadota</taxon>
        <taxon>Gammaproteobacteria</taxon>
        <taxon>Pseudomonadales</taxon>
        <taxon>Pseudomonadaceae</taxon>
        <taxon>Pseudomonas</taxon>
    </lineage>
</organism>
<sequence>MNKNLVVACVAATLFAGSVMLKAEAEEMLRLGVDPTYPPLEYRDPQGKFVGFDIDLGNEICKRIEMKCEYVNSSFDGLIPGLLARKFDGVLSSLSITEQRLKQIDFTDKLSNPSTRLVAKEAAGILPTEEGLKGKTVGYQQGTIQESYARTYWKRPGIRLQAYANQDQVYSDLVNGRIDAALQDEVQATYAFLKTDQGKGYAFAGPVIEDEKVLGSGTAIGVRKDDTDLKQRINKAIASMLADGTYKKIASKYFDFDIYGG</sequence>
<evidence type="ECO:0000313" key="10">
    <source>
        <dbReference type="Proteomes" id="UP000239687"/>
    </source>
</evidence>